<dbReference type="AlphaFoldDB" id="A0AAW9RFQ6"/>
<sequence length="208" mass="23892">MAFSDLVISAGMQRSGSTLLFNILKQLFGLRSPTTITAGYIRDYAQLGAADLFIIKTHTLPVLLRLRARQIFYTYRDVRTAMVSQNRKFGGKPDLGFVSYCINQYLIAKRYGTLLIKYEDLIEDPLIWIERIAGCLKMQVDAGWVWEHVNNTEIPKSGDGYSKETLFHPNHATGTTDGEWRAVLEQNLQNEICDRFGWWLDECNYPRT</sequence>
<evidence type="ECO:0008006" key="3">
    <source>
        <dbReference type="Google" id="ProtNLM"/>
    </source>
</evidence>
<accession>A0AAW9RFQ6</accession>
<proteinExistence type="predicted"/>
<dbReference type="Gene3D" id="3.40.50.300">
    <property type="entry name" value="P-loop containing nucleotide triphosphate hydrolases"/>
    <property type="match status" value="1"/>
</dbReference>
<name>A0AAW9RFQ6_9GAMM</name>
<dbReference type="EMBL" id="JAZHOG010000002">
    <property type="protein sequence ID" value="MEJ8566898.1"/>
    <property type="molecule type" value="Genomic_DNA"/>
</dbReference>
<dbReference type="SUPFAM" id="SSF52540">
    <property type="entry name" value="P-loop containing nucleoside triphosphate hydrolases"/>
    <property type="match status" value="1"/>
</dbReference>
<evidence type="ECO:0000313" key="1">
    <source>
        <dbReference type="EMBL" id="MEJ8566898.1"/>
    </source>
</evidence>
<gene>
    <name evidence="1" type="ORF">V3330_04620</name>
</gene>
<evidence type="ECO:0000313" key="2">
    <source>
        <dbReference type="Proteomes" id="UP001359886"/>
    </source>
</evidence>
<protein>
    <recommendedName>
        <fullName evidence="3">Sulfotransferase domain-containing protein</fullName>
    </recommendedName>
</protein>
<comment type="caution">
    <text evidence="1">The sequence shown here is derived from an EMBL/GenBank/DDBJ whole genome shotgun (WGS) entry which is preliminary data.</text>
</comment>
<keyword evidence="2" id="KW-1185">Reference proteome</keyword>
<reference evidence="1 2" key="1">
    <citation type="submission" date="2024-02" db="EMBL/GenBank/DDBJ databases">
        <title>A novel Wenzhouxiangellaceae bacterium, isolated from coastal sediments.</title>
        <authorList>
            <person name="Du Z.-J."/>
            <person name="Ye Y.-Q."/>
            <person name="Zhang X.-Y."/>
        </authorList>
    </citation>
    <scope>NUCLEOTIDE SEQUENCE [LARGE SCALE GENOMIC DNA]</scope>
    <source>
        <strain evidence="1 2">CH-27</strain>
    </source>
</reference>
<organism evidence="1 2">
    <name type="scientific">Elongatibacter sediminis</name>
    <dbReference type="NCBI Taxonomy" id="3119006"/>
    <lineage>
        <taxon>Bacteria</taxon>
        <taxon>Pseudomonadati</taxon>
        <taxon>Pseudomonadota</taxon>
        <taxon>Gammaproteobacteria</taxon>
        <taxon>Chromatiales</taxon>
        <taxon>Wenzhouxiangellaceae</taxon>
        <taxon>Elongatibacter</taxon>
    </lineage>
</organism>
<dbReference type="InterPro" id="IPR027417">
    <property type="entry name" value="P-loop_NTPase"/>
</dbReference>
<dbReference type="Proteomes" id="UP001359886">
    <property type="component" value="Unassembled WGS sequence"/>
</dbReference>